<evidence type="ECO:0000313" key="2">
    <source>
        <dbReference type="EMBL" id="SHK11254.1"/>
    </source>
</evidence>
<dbReference type="InterPro" id="IPR021778">
    <property type="entry name" value="Se/S_carrier-like"/>
</dbReference>
<sequence length="85" mass="9699">MEEKYLAVFASYTHTSMLNRKLRDMKVESEIISTPSKISVGCSRSVKFNASDYNTVIQIINQNNLSCRGIFGKVTYKGYITYVFV</sequence>
<evidence type="ECO:0000313" key="3">
    <source>
        <dbReference type="Proteomes" id="UP000183952"/>
    </source>
</evidence>
<dbReference type="AlphaFoldDB" id="A0A1M6PTC9"/>
<dbReference type="EMBL" id="FRAD01000014">
    <property type="protein sequence ID" value="SHK11254.1"/>
    <property type="molecule type" value="Genomic_DNA"/>
</dbReference>
<name>A0A1M6PTC9_9CLOT</name>
<evidence type="ECO:0000259" key="1">
    <source>
        <dbReference type="Pfam" id="PF11823"/>
    </source>
</evidence>
<gene>
    <name evidence="2" type="ORF">SAMN02745248_01797</name>
</gene>
<dbReference type="OrthoDB" id="1708101at2"/>
<proteinExistence type="predicted"/>
<dbReference type="Proteomes" id="UP000183952">
    <property type="component" value="Unassembled WGS sequence"/>
</dbReference>
<accession>A0A1M6PTC9</accession>
<dbReference type="Pfam" id="PF11823">
    <property type="entry name" value="Se_S_carrier"/>
    <property type="match status" value="1"/>
</dbReference>
<organism evidence="2 3">
    <name type="scientific">Hathewaya proteolytica DSM 3090</name>
    <dbReference type="NCBI Taxonomy" id="1121331"/>
    <lineage>
        <taxon>Bacteria</taxon>
        <taxon>Bacillati</taxon>
        <taxon>Bacillota</taxon>
        <taxon>Clostridia</taxon>
        <taxon>Eubacteriales</taxon>
        <taxon>Clostridiaceae</taxon>
        <taxon>Hathewaya</taxon>
    </lineage>
</organism>
<dbReference type="RefSeq" id="WP_072903756.1">
    <property type="nucleotide sequence ID" value="NZ_FRAD01000014.1"/>
</dbReference>
<feature type="domain" description="Putative Se/S carrier protein-like" evidence="1">
    <location>
        <begin position="4"/>
        <end position="71"/>
    </location>
</feature>
<keyword evidence="3" id="KW-1185">Reference proteome</keyword>
<protein>
    <recommendedName>
        <fullName evidence="1">Putative Se/S carrier protein-like domain-containing protein</fullName>
    </recommendedName>
</protein>
<reference evidence="2 3" key="1">
    <citation type="submission" date="2016-11" db="EMBL/GenBank/DDBJ databases">
        <authorList>
            <person name="Jaros S."/>
            <person name="Januszkiewicz K."/>
            <person name="Wedrychowicz H."/>
        </authorList>
    </citation>
    <scope>NUCLEOTIDE SEQUENCE [LARGE SCALE GENOMIC DNA]</scope>
    <source>
        <strain evidence="2 3">DSM 3090</strain>
    </source>
</reference>